<organism evidence="4 5">
    <name type="scientific">Gonapodya prolifera (strain JEL478)</name>
    <name type="common">Monoblepharis prolifera</name>
    <dbReference type="NCBI Taxonomy" id="1344416"/>
    <lineage>
        <taxon>Eukaryota</taxon>
        <taxon>Fungi</taxon>
        <taxon>Fungi incertae sedis</taxon>
        <taxon>Chytridiomycota</taxon>
        <taxon>Chytridiomycota incertae sedis</taxon>
        <taxon>Monoblepharidomycetes</taxon>
        <taxon>Monoblepharidales</taxon>
        <taxon>Gonapodyaceae</taxon>
        <taxon>Gonapodya</taxon>
    </lineage>
</organism>
<dbReference type="EMBL" id="KQ965735">
    <property type="protein sequence ID" value="KXS20631.1"/>
    <property type="molecule type" value="Genomic_DNA"/>
</dbReference>
<dbReference type="OrthoDB" id="2128882at2759"/>
<keyword evidence="5" id="KW-1185">Reference proteome</keyword>
<proteinExistence type="predicted"/>
<gene>
    <name evidence="4" type="ORF">M427DRAFT_66580</name>
</gene>
<sequence length="251" mass="26345">MHPFLFLIAILACSIGSAHALDASQRSDVLGTHNAVRAEASTLTPPPIGPLIVMTYDPTLESSAQAYSDRCNFQHSGAPGVGENLYASSRGTESTAVSAIRAWASERPLFNYSADALVVDGRTWTEAGHYIQMVWNTTTRVGCGFASCPVVANAGSSIITEYWVCHYAPPGNVLISSNPFRFQKPYLSSLSSSSSTPSTPTAASVRTAAVTNPGTATRTGGAATLRPGPGLVNVVILVLPYLLAATVANLW</sequence>
<dbReference type="AlphaFoldDB" id="A0A139AV72"/>
<protein>
    <submittedName>
        <fullName evidence="4">PR-1-like protein</fullName>
    </submittedName>
</protein>
<reference evidence="4 5" key="1">
    <citation type="journal article" date="2015" name="Genome Biol. Evol.">
        <title>Phylogenomic analyses indicate that early fungi evolved digesting cell walls of algal ancestors of land plants.</title>
        <authorList>
            <person name="Chang Y."/>
            <person name="Wang S."/>
            <person name="Sekimoto S."/>
            <person name="Aerts A.L."/>
            <person name="Choi C."/>
            <person name="Clum A."/>
            <person name="LaButti K.M."/>
            <person name="Lindquist E.A."/>
            <person name="Yee Ngan C."/>
            <person name="Ohm R.A."/>
            <person name="Salamov A.A."/>
            <person name="Grigoriev I.V."/>
            <person name="Spatafora J.W."/>
            <person name="Berbee M.L."/>
        </authorList>
    </citation>
    <scope>NUCLEOTIDE SEQUENCE [LARGE SCALE GENOMIC DNA]</scope>
    <source>
        <strain evidence="4 5">JEL478</strain>
    </source>
</reference>
<dbReference type="OMA" id="SIITEYW"/>
<feature type="domain" description="SCP" evidence="3">
    <location>
        <begin position="24"/>
        <end position="175"/>
    </location>
</feature>
<feature type="signal peptide" evidence="2">
    <location>
        <begin position="1"/>
        <end position="20"/>
    </location>
</feature>
<dbReference type="Pfam" id="PF00188">
    <property type="entry name" value="CAP"/>
    <property type="match status" value="1"/>
</dbReference>
<keyword evidence="2" id="KW-0732">Signal</keyword>
<dbReference type="PANTHER" id="PTHR10334">
    <property type="entry name" value="CYSTEINE-RICH SECRETORY PROTEIN-RELATED"/>
    <property type="match status" value="1"/>
</dbReference>
<evidence type="ECO:0000313" key="5">
    <source>
        <dbReference type="Proteomes" id="UP000070544"/>
    </source>
</evidence>
<accession>A0A139AV72</accession>
<dbReference type="InterPro" id="IPR001283">
    <property type="entry name" value="CRISP-related"/>
</dbReference>
<dbReference type="InterPro" id="IPR014044">
    <property type="entry name" value="CAP_dom"/>
</dbReference>
<feature type="chain" id="PRO_5007296424" evidence="2">
    <location>
        <begin position="21"/>
        <end position="251"/>
    </location>
</feature>
<dbReference type="SMART" id="SM00198">
    <property type="entry name" value="SCP"/>
    <property type="match status" value="1"/>
</dbReference>
<evidence type="ECO:0000259" key="3">
    <source>
        <dbReference type="SMART" id="SM00198"/>
    </source>
</evidence>
<evidence type="ECO:0000256" key="1">
    <source>
        <dbReference type="SAM" id="MobiDB-lite"/>
    </source>
</evidence>
<dbReference type="STRING" id="1344416.A0A139AV72"/>
<evidence type="ECO:0000313" key="4">
    <source>
        <dbReference type="EMBL" id="KXS20631.1"/>
    </source>
</evidence>
<dbReference type="InterPro" id="IPR035940">
    <property type="entry name" value="CAP_sf"/>
</dbReference>
<evidence type="ECO:0000256" key="2">
    <source>
        <dbReference type="SAM" id="SignalP"/>
    </source>
</evidence>
<name>A0A139AV72_GONPJ</name>
<dbReference type="PRINTS" id="PR00837">
    <property type="entry name" value="V5TPXLIKE"/>
</dbReference>
<dbReference type="Gene3D" id="3.40.33.10">
    <property type="entry name" value="CAP"/>
    <property type="match status" value="1"/>
</dbReference>
<dbReference type="CDD" id="cd05380">
    <property type="entry name" value="CAP_euk"/>
    <property type="match status" value="1"/>
</dbReference>
<feature type="region of interest" description="Disordered" evidence="1">
    <location>
        <begin position="188"/>
        <end position="223"/>
    </location>
</feature>
<dbReference type="Proteomes" id="UP000070544">
    <property type="component" value="Unassembled WGS sequence"/>
</dbReference>
<dbReference type="SUPFAM" id="SSF55797">
    <property type="entry name" value="PR-1-like"/>
    <property type="match status" value="1"/>
</dbReference>